<keyword evidence="3" id="KW-0862">Zinc</keyword>
<dbReference type="SUPFAM" id="SSF49899">
    <property type="entry name" value="Concanavalin A-like lectins/glucanases"/>
    <property type="match status" value="1"/>
</dbReference>
<dbReference type="InterPro" id="IPR043136">
    <property type="entry name" value="B30.2/SPRY_sf"/>
</dbReference>
<evidence type="ECO:0000313" key="5">
    <source>
        <dbReference type="Ensembl" id="ENSPNYP00000024997.1"/>
    </source>
</evidence>
<dbReference type="Gene3D" id="3.30.40.10">
    <property type="entry name" value="Zinc/RING finger domain, C3HC4 (zinc finger)"/>
    <property type="match status" value="1"/>
</dbReference>
<evidence type="ECO:0000256" key="2">
    <source>
        <dbReference type="ARBA" id="ARBA00022771"/>
    </source>
</evidence>
<reference evidence="5" key="1">
    <citation type="submission" date="2023-09" db="UniProtKB">
        <authorList>
            <consortium name="Ensembl"/>
        </authorList>
    </citation>
    <scope>IDENTIFICATION</scope>
</reference>
<dbReference type="PANTHER" id="PTHR25465:SF5">
    <property type="entry name" value="E3 UBIQUITIN_ISG15 LIGASE TRIM25-RELATED"/>
    <property type="match status" value="1"/>
</dbReference>
<dbReference type="InterPro" id="IPR051051">
    <property type="entry name" value="E3_ubiq-ligase_TRIM/RNF"/>
</dbReference>
<evidence type="ECO:0000256" key="3">
    <source>
        <dbReference type="ARBA" id="ARBA00022833"/>
    </source>
</evidence>
<accession>A0A3B4GPD6</accession>
<dbReference type="AlphaFoldDB" id="A0A3B4GPD6"/>
<dbReference type="PANTHER" id="PTHR25465">
    <property type="entry name" value="B-BOX DOMAIN CONTAINING"/>
    <property type="match status" value="1"/>
</dbReference>
<keyword evidence="1" id="KW-0479">Metal-binding</keyword>
<dbReference type="GO" id="GO:0008270">
    <property type="term" value="F:zinc ion binding"/>
    <property type="evidence" value="ECO:0007669"/>
    <property type="project" value="UniProtKB-KW"/>
</dbReference>
<proteinExistence type="predicted"/>
<sequence length="161" mass="19067">MEHLCNLSYANNKRDYKRQRQIREFSWTEICLDLLKDPVTIPCGHSYCMNCIKSFWDEEEKKKIRDKLQDILREEWTNISLTVTEVDVLLSDPPEAKTRAEFLKYLCEITLDPNTAHKQLLLSEGHRKAIVMNKPCPDRFTEHWQILSGENLTGCCYWEVE</sequence>
<dbReference type="GeneTree" id="ENSGT01150000286922"/>
<evidence type="ECO:0000256" key="1">
    <source>
        <dbReference type="ARBA" id="ARBA00022723"/>
    </source>
</evidence>
<dbReference type="PROSITE" id="PS00518">
    <property type="entry name" value="ZF_RING_1"/>
    <property type="match status" value="1"/>
</dbReference>
<keyword evidence="2" id="KW-0863">Zinc-finger</keyword>
<organism evidence="5">
    <name type="scientific">Pundamilia nyererei</name>
    <dbReference type="NCBI Taxonomy" id="303518"/>
    <lineage>
        <taxon>Eukaryota</taxon>
        <taxon>Metazoa</taxon>
        <taxon>Chordata</taxon>
        <taxon>Craniata</taxon>
        <taxon>Vertebrata</taxon>
        <taxon>Euteleostomi</taxon>
        <taxon>Actinopterygii</taxon>
        <taxon>Neopterygii</taxon>
        <taxon>Teleostei</taxon>
        <taxon>Neoteleostei</taxon>
        <taxon>Acanthomorphata</taxon>
        <taxon>Ovalentaria</taxon>
        <taxon>Cichlomorphae</taxon>
        <taxon>Cichliformes</taxon>
        <taxon>Cichlidae</taxon>
        <taxon>African cichlids</taxon>
        <taxon>Pseudocrenilabrinae</taxon>
        <taxon>Haplochromini</taxon>
        <taxon>Pundamilia</taxon>
    </lineage>
</organism>
<dbReference type="SMART" id="SM00589">
    <property type="entry name" value="PRY"/>
    <property type="match status" value="1"/>
</dbReference>
<dbReference type="InterPro" id="IPR013083">
    <property type="entry name" value="Znf_RING/FYVE/PHD"/>
</dbReference>
<dbReference type="Gene3D" id="2.60.120.920">
    <property type="match status" value="1"/>
</dbReference>
<dbReference type="Ensembl" id="ENSPNYT00000025609.1">
    <property type="protein sequence ID" value="ENSPNYP00000024997.1"/>
    <property type="gene ID" value="ENSPNYG00000018870.1"/>
</dbReference>
<dbReference type="InterPro" id="IPR013320">
    <property type="entry name" value="ConA-like_dom_sf"/>
</dbReference>
<name>A0A3B4GPD6_9CICH</name>
<dbReference type="SUPFAM" id="SSF57850">
    <property type="entry name" value="RING/U-box"/>
    <property type="match status" value="1"/>
</dbReference>
<feature type="domain" description="SPRY-associated" evidence="4">
    <location>
        <begin position="106"/>
        <end position="153"/>
    </location>
</feature>
<dbReference type="InterPro" id="IPR006574">
    <property type="entry name" value="PRY"/>
</dbReference>
<dbReference type="Pfam" id="PF13765">
    <property type="entry name" value="PRY"/>
    <property type="match status" value="1"/>
</dbReference>
<dbReference type="Pfam" id="PF15227">
    <property type="entry name" value="zf-C3HC4_4"/>
    <property type="match status" value="1"/>
</dbReference>
<dbReference type="InterPro" id="IPR017907">
    <property type="entry name" value="Znf_RING_CS"/>
</dbReference>
<protein>
    <recommendedName>
        <fullName evidence="4">SPRY-associated domain-containing protein</fullName>
    </recommendedName>
</protein>
<evidence type="ECO:0000259" key="4">
    <source>
        <dbReference type="SMART" id="SM00589"/>
    </source>
</evidence>